<sequence length="103" mass="11488">MNDIFAPQPVISIIIKDGWPVENSAAIIVGAPELTDGVYSLYTTPPMVLLPPVSDLEPDDIDAGYNICHYLVQRYLTQQGIAFRIDTENQFSELKHNQKGDKL</sequence>
<proteinExistence type="predicted"/>
<dbReference type="AlphaFoldDB" id="A0A750MRV4"/>
<evidence type="ECO:0000313" key="1">
    <source>
        <dbReference type="EMBL" id="HAF6280388.1"/>
    </source>
</evidence>
<gene>
    <name evidence="1" type="ORF">G9F26_004626</name>
</gene>
<reference evidence="1" key="1">
    <citation type="journal article" date="2018" name="Genome Biol.">
        <title>SKESA: strategic k-mer extension for scrupulous assemblies.</title>
        <authorList>
            <person name="Souvorov A."/>
            <person name="Agarwala R."/>
            <person name="Lipman D.J."/>
        </authorList>
    </citation>
    <scope>NUCLEOTIDE SEQUENCE</scope>
    <source>
        <strain evidence="1">MA.CK_93/00002981</strain>
    </source>
</reference>
<accession>A0A750MRV4</accession>
<dbReference type="EMBL" id="DAAVPZ010000055">
    <property type="protein sequence ID" value="HAF6280388.1"/>
    <property type="molecule type" value="Genomic_DNA"/>
</dbReference>
<comment type="caution">
    <text evidence="1">The sequence shown here is derived from an EMBL/GenBank/DDBJ whole genome shotgun (WGS) entry which is preliminary data.</text>
</comment>
<reference evidence="1" key="2">
    <citation type="submission" date="2020-02" db="EMBL/GenBank/DDBJ databases">
        <authorList>
            <consortium name="NCBI Pathogen Detection Project"/>
        </authorList>
    </citation>
    <scope>NUCLEOTIDE SEQUENCE</scope>
    <source>
        <strain evidence="1">MA.CK_93/00002981</strain>
    </source>
</reference>
<name>A0A750MRV4_SALER</name>
<protein>
    <submittedName>
        <fullName evidence="1">Uncharacterized protein</fullName>
    </submittedName>
</protein>
<organism evidence="1">
    <name type="scientific">Salmonella enterica</name>
    <name type="common">Salmonella choleraesuis</name>
    <dbReference type="NCBI Taxonomy" id="28901"/>
    <lineage>
        <taxon>Bacteria</taxon>
        <taxon>Pseudomonadati</taxon>
        <taxon>Pseudomonadota</taxon>
        <taxon>Gammaproteobacteria</taxon>
        <taxon>Enterobacterales</taxon>
        <taxon>Enterobacteriaceae</taxon>
        <taxon>Salmonella</taxon>
    </lineage>
</organism>